<comment type="caution">
    <text evidence="8">The sequence shown here is derived from an EMBL/GenBank/DDBJ whole genome shotgun (WGS) entry which is preliminary data.</text>
</comment>
<dbReference type="SMART" id="SM00380">
    <property type="entry name" value="AP2"/>
    <property type="match status" value="1"/>
</dbReference>
<sequence>MHNLVKYTEHRNVTNKLVKSLAKQFPVPNAEKPKLVRISVTDADATDSSSGEEEDKKPFRQYRVKRLVNEIRIRDFSHYATINAKPQNAELKQRPKQHKEEKNTTPAPAQKQFVQDVKRYRGVRQRPWGRWAAEIRDPLRRARVWLGTYDTAEEAAMVYDNAAIRIRGPDALTNFVKPPVSPPTPKVDTERNSVSTTPASSTQRPVQESKEDCVWLDPQMLKDFVLLDEMMVPETTYSREDLIDISVDLEEDLGSYKWDVDAYFSG</sequence>
<proteinExistence type="predicted"/>
<feature type="region of interest" description="Disordered" evidence="6">
    <location>
        <begin position="175"/>
        <end position="210"/>
    </location>
</feature>
<evidence type="ECO:0000313" key="9">
    <source>
        <dbReference type="EMBL" id="KAG6725560.1"/>
    </source>
</evidence>
<name>A0A8T1RAH3_CARIL</name>
<feature type="domain" description="AP2/ERF" evidence="7">
    <location>
        <begin position="119"/>
        <end position="176"/>
    </location>
</feature>
<dbReference type="InterPro" id="IPR050913">
    <property type="entry name" value="AP2/ERF_ERF"/>
</dbReference>
<dbReference type="FunFam" id="3.30.730.10:FF:000001">
    <property type="entry name" value="Ethylene-responsive transcription factor 2"/>
    <property type="match status" value="1"/>
</dbReference>
<dbReference type="EMBL" id="CM031826">
    <property type="protein sequence ID" value="KAG6725560.1"/>
    <property type="molecule type" value="Genomic_DNA"/>
</dbReference>
<keyword evidence="2" id="KW-0805">Transcription regulation</keyword>
<dbReference type="PANTHER" id="PTHR31194:SF218">
    <property type="entry name" value="AP2_ERF DOMAIN-CONTAINING PROTEIN"/>
    <property type="match status" value="1"/>
</dbReference>
<feature type="compositionally biased region" description="Polar residues" evidence="6">
    <location>
        <begin position="192"/>
        <end position="206"/>
    </location>
</feature>
<dbReference type="GO" id="GO:0005634">
    <property type="term" value="C:nucleus"/>
    <property type="evidence" value="ECO:0007669"/>
    <property type="project" value="UniProtKB-SubCell"/>
</dbReference>
<evidence type="ECO:0000313" key="11">
    <source>
        <dbReference type="Proteomes" id="UP000811609"/>
    </source>
</evidence>
<dbReference type="AlphaFoldDB" id="A0A8T1RAH3"/>
<dbReference type="Pfam" id="PF00847">
    <property type="entry name" value="AP2"/>
    <property type="match status" value="1"/>
</dbReference>
<evidence type="ECO:0000256" key="3">
    <source>
        <dbReference type="ARBA" id="ARBA00023125"/>
    </source>
</evidence>
<organism evidence="8 11">
    <name type="scientific">Carya illinoinensis</name>
    <name type="common">Pecan</name>
    <dbReference type="NCBI Taxonomy" id="32201"/>
    <lineage>
        <taxon>Eukaryota</taxon>
        <taxon>Viridiplantae</taxon>
        <taxon>Streptophyta</taxon>
        <taxon>Embryophyta</taxon>
        <taxon>Tracheophyta</taxon>
        <taxon>Spermatophyta</taxon>
        <taxon>Magnoliopsida</taxon>
        <taxon>eudicotyledons</taxon>
        <taxon>Gunneridae</taxon>
        <taxon>Pentapetalae</taxon>
        <taxon>rosids</taxon>
        <taxon>fabids</taxon>
        <taxon>Fagales</taxon>
        <taxon>Juglandaceae</taxon>
        <taxon>Carya</taxon>
    </lineage>
</organism>
<evidence type="ECO:0000256" key="4">
    <source>
        <dbReference type="ARBA" id="ARBA00023163"/>
    </source>
</evidence>
<dbReference type="Proteomes" id="UP000811609">
    <property type="component" value="Chromosome 2"/>
</dbReference>
<keyword evidence="5" id="KW-0539">Nucleus</keyword>
<accession>A0A8T1RAH3</accession>
<dbReference type="EMBL" id="CM031810">
    <property type="protein sequence ID" value="KAG6663635.1"/>
    <property type="molecule type" value="Genomic_DNA"/>
</dbReference>
<dbReference type="EMBL" id="CM031826">
    <property type="protein sequence ID" value="KAG6725565.1"/>
    <property type="molecule type" value="Genomic_DNA"/>
</dbReference>
<evidence type="ECO:0000313" key="8">
    <source>
        <dbReference type="EMBL" id="KAG6663635.1"/>
    </source>
</evidence>
<evidence type="ECO:0000256" key="6">
    <source>
        <dbReference type="SAM" id="MobiDB-lite"/>
    </source>
</evidence>
<keyword evidence="11" id="KW-1185">Reference proteome</keyword>
<evidence type="ECO:0000259" key="7">
    <source>
        <dbReference type="PROSITE" id="PS51032"/>
    </source>
</evidence>
<feature type="region of interest" description="Disordered" evidence="6">
    <location>
        <begin position="84"/>
        <end position="109"/>
    </location>
</feature>
<reference evidence="9" key="2">
    <citation type="submission" date="2021-01" db="EMBL/GenBank/DDBJ databases">
        <authorList>
            <person name="Lovell J.T."/>
            <person name="Bentley N."/>
            <person name="Bhattarai G."/>
            <person name="Jenkins J.W."/>
            <person name="Sreedasyam A."/>
            <person name="Alarcon Y."/>
            <person name="Bock C."/>
            <person name="Boston L."/>
            <person name="Carlson J."/>
            <person name="Cervantes K."/>
            <person name="Clermont K."/>
            <person name="Krom N."/>
            <person name="Kubenka K."/>
            <person name="Mamidi S."/>
            <person name="Mattison C."/>
            <person name="Monteros M."/>
            <person name="Pisani C."/>
            <person name="Plott C."/>
            <person name="Rajasekar S."/>
            <person name="Rhein H.S."/>
            <person name="Rohla C."/>
            <person name="Song M."/>
            <person name="Hilaire R.S."/>
            <person name="Shu S."/>
            <person name="Wells L."/>
            <person name="Wang X."/>
            <person name="Webber J."/>
            <person name="Heerema R.J."/>
            <person name="Klein P."/>
            <person name="Conner P."/>
            <person name="Grauke L."/>
            <person name="Grimwood J."/>
            <person name="Schmutz J."/>
            <person name="Randall J.J."/>
        </authorList>
    </citation>
    <scope>NUCLEOTIDE SEQUENCE</scope>
    <source>
        <tissue evidence="9">Leaf</tissue>
    </source>
</reference>
<evidence type="ECO:0000256" key="1">
    <source>
        <dbReference type="ARBA" id="ARBA00004123"/>
    </source>
</evidence>
<dbReference type="CDD" id="cd00018">
    <property type="entry name" value="AP2"/>
    <property type="match status" value="1"/>
</dbReference>
<keyword evidence="3" id="KW-0238">DNA-binding</keyword>
<evidence type="ECO:0000256" key="5">
    <source>
        <dbReference type="ARBA" id="ARBA00023242"/>
    </source>
</evidence>
<feature type="region of interest" description="Disordered" evidence="6">
    <location>
        <begin position="38"/>
        <end position="57"/>
    </location>
</feature>
<evidence type="ECO:0000256" key="2">
    <source>
        <dbReference type="ARBA" id="ARBA00023015"/>
    </source>
</evidence>
<dbReference type="InterPro" id="IPR001471">
    <property type="entry name" value="AP2/ERF_dom"/>
</dbReference>
<dbReference type="PANTHER" id="PTHR31194">
    <property type="entry name" value="SHN SHINE , DNA BINDING / TRANSCRIPTION FACTOR"/>
    <property type="match status" value="1"/>
</dbReference>
<dbReference type="GO" id="GO:0003700">
    <property type="term" value="F:DNA-binding transcription factor activity"/>
    <property type="evidence" value="ECO:0007669"/>
    <property type="project" value="InterPro"/>
</dbReference>
<dbReference type="PROSITE" id="PS51032">
    <property type="entry name" value="AP2_ERF"/>
    <property type="match status" value="1"/>
</dbReference>
<dbReference type="GO" id="GO:0003677">
    <property type="term" value="F:DNA binding"/>
    <property type="evidence" value="ECO:0007669"/>
    <property type="project" value="UniProtKB-KW"/>
</dbReference>
<comment type="subcellular location">
    <subcellularLocation>
        <location evidence="1">Nucleus</location>
    </subcellularLocation>
</comment>
<dbReference type="Proteomes" id="UP000811246">
    <property type="component" value="Chromosome 2"/>
</dbReference>
<protein>
    <recommendedName>
        <fullName evidence="7">AP2/ERF domain-containing protein</fullName>
    </recommendedName>
</protein>
<evidence type="ECO:0000313" key="10">
    <source>
        <dbReference type="EMBL" id="KAG6725565.1"/>
    </source>
</evidence>
<keyword evidence="4" id="KW-0804">Transcription</keyword>
<gene>
    <name evidence="8" type="ORF">CIPAW_02G038500</name>
    <name evidence="9" type="ORF">I3842_02G038400</name>
    <name evidence="10" type="ORF">I3842_02G038800</name>
</gene>
<reference evidence="8" key="1">
    <citation type="submission" date="2020-12" db="EMBL/GenBank/DDBJ databases">
        <title>WGS assembly of Carya illinoinensis cv. Pawnee.</title>
        <authorList>
            <person name="Platts A."/>
            <person name="Shu S."/>
            <person name="Wright S."/>
            <person name="Barry K."/>
            <person name="Edger P."/>
            <person name="Pires J.C."/>
            <person name="Schmutz J."/>
        </authorList>
    </citation>
    <scope>NUCLEOTIDE SEQUENCE</scope>
    <source>
        <tissue evidence="8">Leaf</tissue>
    </source>
</reference>